<dbReference type="InterPro" id="IPR007168">
    <property type="entry name" value="Phageshock_PspC_N"/>
</dbReference>
<dbReference type="GO" id="GO:0005886">
    <property type="term" value="C:plasma membrane"/>
    <property type="evidence" value="ECO:0007669"/>
    <property type="project" value="UniProtKB-SubCell"/>
</dbReference>
<evidence type="ECO:0000313" key="9">
    <source>
        <dbReference type="Proteomes" id="UP000230906"/>
    </source>
</evidence>
<keyword evidence="5 6" id="KW-0472">Membrane</keyword>
<dbReference type="Proteomes" id="UP000230906">
    <property type="component" value="Unassembled WGS sequence"/>
</dbReference>
<evidence type="ECO:0000256" key="1">
    <source>
        <dbReference type="ARBA" id="ARBA00004162"/>
    </source>
</evidence>
<dbReference type="InterPro" id="IPR052027">
    <property type="entry name" value="PspC"/>
</dbReference>
<evidence type="ECO:0000256" key="4">
    <source>
        <dbReference type="ARBA" id="ARBA00022989"/>
    </source>
</evidence>
<evidence type="ECO:0000256" key="5">
    <source>
        <dbReference type="ARBA" id="ARBA00023136"/>
    </source>
</evidence>
<dbReference type="EMBL" id="PCYJ01000008">
    <property type="protein sequence ID" value="PIR45619.1"/>
    <property type="molecule type" value="Genomic_DNA"/>
</dbReference>
<keyword evidence="4 6" id="KW-1133">Transmembrane helix</keyword>
<evidence type="ECO:0000256" key="2">
    <source>
        <dbReference type="ARBA" id="ARBA00022475"/>
    </source>
</evidence>
<reference evidence="8 9" key="1">
    <citation type="submission" date="2017-09" db="EMBL/GenBank/DDBJ databases">
        <title>Depth-based differentiation of microbial function through sediment-hosted aquifers and enrichment of novel symbionts in the deep terrestrial subsurface.</title>
        <authorList>
            <person name="Probst A.J."/>
            <person name="Ladd B."/>
            <person name="Jarett J.K."/>
            <person name="Geller-Mcgrath D.E."/>
            <person name="Sieber C.M."/>
            <person name="Emerson J.B."/>
            <person name="Anantharaman K."/>
            <person name="Thomas B.C."/>
            <person name="Malmstrom R."/>
            <person name="Stieglmeier M."/>
            <person name="Klingl A."/>
            <person name="Woyke T."/>
            <person name="Ryan C.M."/>
            <person name="Banfield J.F."/>
        </authorList>
    </citation>
    <scope>NUCLEOTIDE SEQUENCE [LARGE SCALE GENOMIC DNA]</scope>
    <source>
        <strain evidence="8">CG10_big_fil_rev_8_21_14_0_10_50_13</strain>
    </source>
</reference>
<dbReference type="Pfam" id="PF04024">
    <property type="entry name" value="PspC"/>
    <property type="match status" value="1"/>
</dbReference>
<protein>
    <recommendedName>
        <fullName evidence="7">Phage shock protein PspC N-terminal domain-containing protein</fullName>
    </recommendedName>
</protein>
<dbReference type="AlphaFoldDB" id="A0A2H0RGE9"/>
<evidence type="ECO:0000313" key="8">
    <source>
        <dbReference type="EMBL" id="PIR45619.1"/>
    </source>
</evidence>
<keyword evidence="2" id="KW-1003">Cell membrane</keyword>
<name>A0A2H0RGE9_9BACT</name>
<comment type="caution">
    <text evidence="8">The sequence shown here is derived from an EMBL/GenBank/DDBJ whole genome shotgun (WGS) entry which is preliminary data.</text>
</comment>
<evidence type="ECO:0000256" key="3">
    <source>
        <dbReference type="ARBA" id="ARBA00022692"/>
    </source>
</evidence>
<comment type="subcellular location">
    <subcellularLocation>
        <location evidence="1">Cell membrane</location>
        <topology evidence="1">Single-pass membrane protein</topology>
    </subcellularLocation>
</comment>
<feature type="domain" description="Phage shock protein PspC N-terminal" evidence="7">
    <location>
        <begin position="2"/>
        <end position="60"/>
    </location>
</feature>
<evidence type="ECO:0000259" key="7">
    <source>
        <dbReference type="Pfam" id="PF04024"/>
    </source>
</evidence>
<accession>A0A2H0RGE9</accession>
<evidence type="ECO:0000256" key="6">
    <source>
        <dbReference type="SAM" id="Phobius"/>
    </source>
</evidence>
<sequence>MKKLYKSKSDKVFAGVIGGVGEYFGVDPVILRLAYLLITIFGAIAPGVIVYLFALLIVPPTA</sequence>
<proteinExistence type="predicted"/>
<gene>
    <name evidence="8" type="ORF">COV09_00420</name>
</gene>
<dbReference type="PANTHER" id="PTHR33885:SF3">
    <property type="entry name" value="PHAGE SHOCK PROTEIN C"/>
    <property type="match status" value="1"/>
</dbReference>
<feature type="transmembrane region" description="Helical" evidence="6">
    <location>
        <begin position="12"/>
        <end position="30"/>
    </location>
</feature>
<dbReference type="PANTHER" id="PTHR33885">
    <property type="entry name" value="PHAGE SHOCK PROTEIN C"/>
    <property type="match status" value="1"/>
</dbReference>
<keyword evidence="3 6" id="KW-0812">Transmembrane</keyword>
<feature type="transmembrane region" description="Helical" evidence="6">
    <location>
        <begin position="36"/>
        <end position="58"/>
    </location>
</feature>
<organism evidence="8 9">
    <name type="scientific">Candidatus Vogelbacteria bacterium CG10_big_fil_rev_8_21_14_0_10_50_13</name>
    <dbReference type="NCBI Taxonomy" id="1975044"/>
    <lineage>
        <taxon>Bacteria</taxon>
        <taxon>Candidatus Vogeliibacteriota</taxon>
    </lineage>
</organism>